<dbReference type="AlphaFoldDB" id="A0A5E8CM45"/>
<evidence type="ECO:0000256" key="2">
    <source>
        <dbReference type="ARBA" id="ARBA00022692"/>
    </source>
</evidence>
<evidence type="ECO:0000256" key="3">
    <source>
        <dbReference type="ARBA" id="ARBA00022989"/>
    </source>
</evidence>
<protein>
    <submittedName>
        <fullName evidence="6">Haemolysin-III related</fullName>
    </submittedName>
</protein>
<feature type="transmembrane region" description="Helical" evidence="5">
    <location>
        <begin position="127"/>
        <end position="150"/>
    </location>
</feature>
<dbReference type="GO" id="GO:0016020">
    <property type="term" value="C:membrane"/>
    <property type="evidence" value="ECO:0007669"/>
    <property type="project" value="UniProtKB-SubCell"/>
</dbReference>
<feature type="transmembrane region" description="Helical" evidence="5">
    <location>
        <begin position="102"/>
        <end position="121"/>
    </location>
</feature>
<feature type="transmembrane region" description="Helical" evidence="5">
    <location>
        <begin position="162"/>
        <end position="187"/>
    </location>
</feature>
<keyword evidence="4 5" id="KW-0472">Membrane</keyword>
<sequence length="321" mass="37268">MQCCIKPLPLHDLEIPENESDNMNQLDNINEIDEERMTLTKSDDITSELINNDPNTNKYKEASLLFSHYIGYPYIKKHYRINYDIKQCFLSLFFIHNETMNIWSHLLSGIAAIILLIFRSLKKDKYVWISDLILIGSIIIFFASATCHLLNPICNSIKQNQFLFFFDFLGIMIGLMIFEVTFFYLLLINQTESFNIIASISCILNCLPIIARGMIINNDELSKYDKLYSSVIGLNFILILVSLFLSTSSFFLRVDIILPFIFSNLLLIGSVVFNLMLGYPEKKCHNQCSLCGASHQIWHFIVTIYLFSIYFQVENWENYAP</sequence>
<feature type="transmembrane region" description="Helical" evidence="5">
    <location>
        <begin position="297"/>
        <end position="313"/>
    </location>
</feature>
<dbReference type="Pfam" id="PF03006">
    <property type="entry name" value="HlyIII"/>
    <property type="match status" value="1"/>
</dbReference>
<comment type="subcellular location">
    <subcellularLocation>
        <location evidence="1">Membrane</location>
        <topology evidence="1">Multi-pass membrane protein</topology>
    </subcellularLocation>
</comment>
<accession>A0A5E8CM45</accession>
<feature type="transmembrane region" description="Helical" evidence="5">
    <location>
        <begin position="256"/>
        <end position="277"/>
    </location>
</feature>
<proteinExistence type="predicted"/>
<reference evidence="6" key="1">
    <citation type="submission" date="2019-09" db="EMBL/GenBank/DDBJ databases">
        <authorList>
            <person name="Needham M D."/>
        </authorList>
    </citation>
    <scope>NUCLEOTIDE SEQUENCE</scope>
</reference>
<name>A0A5E8CM45_9ZZZZ</name>
<dbReference type="PANTHER" id="PTHR20855">
    <property type="entry name" value="ADIPOR/PROGESTIN RECEPTOR-RELATED"/>
    <property type="match status" value="1"/>
</dbReference>
<gene>
    <name evidence="6" type="ORF">CPAV1605_1377</name>
</gene>
<dbReference type="GO" id="GO:0038023">
    <property type="term" value="F:signaling receptor activity"/>
    <property type="evidence" value="ECO:0007669"/>
    <property type="project" value="TreeGrafter"/>
</dbReference>
<organism evidence="6">
    <name type="scientific">seawater metagenome</name>
    <dbReference type="NCBI Taxonomy" id="1561972"/>
    <lineage>
        <taxon>unclassified sequences</taxon>
        <taxon>metagenomes</taxon>
        <taxon>ecological metagenomes</taxon>
    </lineage>
</organism>
<dbReference type="InterPro" id="IPR004254">
    <property type="entry name" value="AdipoR/HlyIII-related"/>
</dbReference>
<evidence type="ECO:0000256" key="4">
    <source>
        <dbReference type="ARBA" id="ARBA00023136"/>
    </source>
</evidence>
<dbReference type="EMBL" id="CABVLZ010000007">
    <property type="protein sequence ID" value="VVU95625.1"/>
    <property type="molecule type" value="Genomic_DNA"/>
</dbReference>
<feature type="transmembrane region" description="Helical" evidence="5">
    <location>
        <begin position="193"/>
        <end position="215"/>
    </location>
</feature>
<keyword evidence="2 5" id="KW-0812">Transmembrane</keyword>
<evidence type="ECO:0000256" key="5">
    <source>
        <dbReference type="SAM" id="Phobius"/>
    </source>
</evidence>
<evidence type="ECO:0000256" key="1">
    <source>
        <dbReference type="ARBA" id="ARBA00004141"/>
    </source>
</evidence>
<evidence type="ECO:0000313" key="6">
    <source>
        <dbReference type="EMBL" id="VVU95625.1"/>
    </source>
</evidence>
<keyword evidence="3 5" id="KW-1133">Transmembrane helix</keyword>
<feature type="transmembrane region" description="Helical" evidence="5">
    <location>
        <begin position="227"/>
        <end position="250"/>
    </location>
</feature>
<dbReference type="PANTHER" id="PTHR20855:SF52">
    <property type="entry name" value="ADIPONECTIN RECEPTOR PROTEIN"/>
    <property type="match status" value="1"/>
</dbReference>